<feature type="domain" description="Xaa-Pro dipeptidyl-peptidase C-terminal" evidence="2">
    <location>
        <begin position="321"/>
        <end position="556"/>
    </location>
</feature>
<dbReference type="InterPro" id="IPR008979">
    <property type="entry name" value="Galactose-bd-like_sf"/>
</dbReference>
<dbReference type="SUPFAM" id="SSF49785">
    <property type="entry name" value="Galactose-binding domain-like"/>
    <property type="match status" value="1"/>
</dbReference>
<dbReference type="InterPro" id="IPR000383">
    <property type="entry name" value="Xaa-Pro-like_dom"/>
</dbReference>
<dbReference type="SMART" id="SM00939">
    <property type="entry name" value="PepX_C"/>
    <property type="match status" value="1"/>
</dbReference>
<proteinExistence type="predicted"/>
<accession>A0ABP8VYD4</accession>
<reference evidence="4" key="1">
    <citation type="journal article" date="2019" name="Int. J. Syst. Evol. Microbiol.">
        <title>The Global Catalogue of Microorganisms (GCM) 10K type strain sequencing project: providing services to taxonomists for standard genome sequencing and annotation.</title>
        <authorList>
            <consortium name="The Broad Institute Genomics Platform"/>
            <consortium name="The Broad Institute Genome Sequencing Center for Infectious Disease"/>
            <person name="Wu L."/>
            <person name="Ma J."/>
        </authorList>
    </citation>
    <scope>NUCLEOTIDE SEQUENCE [LARGE SCALE GENOMIC DNA]</scope>
    <source>
        <strain evidence="4">JCM 18055</strain>
    </source>
</reference>
<dbReference type="Gene3D" id="3.40.50.1820">
    <property type="entry name" value="alpha/beta hydrolase"/>
    <property type="match status" value="1"/>
</dbReference>
<gene>
    <name evidence="3" type="ORF">GCM10023215_03930</name>
</gene>
<evidence type="ECO:0000259" key="2">
    <source>
        <dbReference type="SMART" id="SM00939"/>
    </source>
</evidence>
<name>A0ABP8VYD4_9PSEU</name>
<evidence type="ECO:0000313" key="3">
    <source>
        <dbReference type="EMBL" id="GAA4675288.1"/>
    </source>
</evidence>
<dbReference type="Pfam" id="PF02129">
    <property type="entry name" value="Peptidase_S15"/>
    <property type="match status" value="1"/>
</dbReference>
<dbReference type="InterPro" id="IPR029058">
    <property type="entry name" value="AB_hydrolase_fold"/>
</dbReference>
<dbReference type="Gene3D" id="1.10.3020.10">
    <property type="entry name" value="alpha-amino acid ester hydrolase ( Helical cap domain)"/>
    <property type="match status" value="1"/>
</dbReference>
<dbReference type="InterPro" id="IPR005674">
    <property type="entry name" value="CocE/Ser_esterase"/>
</dbReference>
<protein>
    <submittedName>
        <fullName evidence="3">CocE/NonD family hydrolase</fullName>
    </submittedName>
</protein>
<evidence type="ECO:0000313" key="4">
    <source>
        <dbReference type="Proteomes" id="UP001500325"/>
    </source>
</evidence>
<sequence length="561" mass="60435">MSNLGEVHPLLRAAGSLADRALGLTSPPVPYDRTRIDVPLPDGTVLVGTRYRPTRADGPLPVVLIRTPYDPRSTGPVFAAPLARRGFQVVLQSTRGTFGSGGHFRPFTREREDGLAMLDWLRAQPWCDGRIATTGGSYLGYTQWAVAPYADPPLAAMSPHITAARMTDTFYAQGAPALLNALAWTAMIGTQERGGIPLLPHPIRAARLRRALRRVPLQAADVEVAGAPVPYWRDFVEHAEPGDGYWDATYGESPAFDRTGPGSLAGMPPVSMVTGWWDLFVAEQMRDYRALRAAGVPARVVVGPWLHGALEEVRTSLRTDVAWLDHQLRGGPEPEGAPVRLYLMQADQWLEFEEWPPPATSRAVHLQAGGGLGEEPGTGVSTYVYDPADPTPSVGGPLLQPPGEQVDQAPVEARPDVLVFTGDPLPADVDVVGPVTAHVHVRPELDHADVFVRVCDVDERGVSRNVVDGIRRLDPRTVPAPDVTAGEDGVLAVAIELFPTAYRFRAGHRLRVQVAGGAFPRFARNVGTGEPFGAATRGKPGAVEVLHDADHPSRIVLPVLG</sequence>
<dbReference type="NCBIfam" id="TIGR00976">
    <property type="entry name" value="CocE_NonD"/>
    <property type="match status" value="1"/>
</dbReference>
<keyword evidence="4" id="KW-1185">Reference proteome</keyword>
<dbReference type="Pfam" id="PF08530">
    <property type="entry name" value="PepX_C"/>
    <property type="match status" value="1"/>
</dbReference>
<dbReference type="EMBL" id="BAABIC010000001">
    <property type="protein sequence ID" value="GAA4675288.1"/>
    <property type="molecule type" value="Genomic_DNA"/>
</dbReference>
<keyword evidence="1 3" id="KW-0378">Hydrolase</keyword>
<organism evidence="3 4">
    <name type="scientific">Pseudonocardia yuanmonensis</name>
    <dbReference type="NCBI Taxonomy" id="1095914"/>
    <lineage>
        <taxon>Bacteria</taxon>
        <taxon>Bacillati</taxon>
        <taxon>Actinomycetota</taxon>
        <taxon>Actinomycetes</taxon>
        <taxon>Pseudonocardiales</taxon>
        <taxon>Pseudonocardiaceae</taxon>
        <taxon>Pseudonocardia</taxon>
    </lineage>
</organism>
<evidence type="ECO:0000256" key="1">
    <source>
        <dbReference type="ARBA" id="ARBA00022801"/>
    </source>
</evidence>
<dbReference type="SUPFAM" id="SSF53474">
    <property type="entry name" value="alpha/beta-Hydrolases"/>
    <property type="match status" value="1"/>
</dbReference>
<dbReference type="Proteomes" id="UP001500325">
    <property type="component" value="Unassembled WGS sequence"/>
</dbReference>
<dbReference type="InterPro" id="IPR013736">
    <property type="entry name" value="Xaa-Pro_dipept_C"/>
</dbReference>
<dbReference type="GO" id="GO:0016787">
    <property type="term" value="F:hydrolase activity"/>
    <property type="evidence" value="ECO:0007669"/>
    <property type="project" value="UniProtKB-KW"/>
</dbReference>
<dbReference type="Gene3D" id="2.60.120.260">
    <property type="entry name" value="Galactose-binding domain-like"/>
    <property type="match status" value="1"/>
</dbReference>
<comment type="caution">
    <text evidence="3">The sequence shown here is derived from an EMBL/GenBank/DDBJ whole genome shotgun (WGS) entry which is preliminary data.</text>
</comment>